<reference evidence="1 2" key="1">
    <citation type="journal article" date="2022" name="Gigascience">
        <title>A chromosome-level genome assembly and annotation of the desert horned lizard, Phrynosoma platyrhinos, provides insight into chromosomal rearrangements among reptiles.</title>
        <authorList>
            <person name="Koochekian N."/>
            <person name="Ascanio A."/>
            <person name="Farleigh K."/>
            <person name="Card D.C."/>
            <person name="Schield D.R."/>
            <person name="Castoe T.A."/>
            <person name="Jezkova T."/>
        </authorList>
    </citation>
    <scope>NUCLEOTIDE SEQUENCE [LARGE SCALE GENOMIC DNA]</scope>
    <source>
        <strain evidence="1">NK-2021</strain>
    </source>
</reference>
<organism evidence="1 2">
    <name type="scientific">Phrynosoma platyrhinos</name>
    <name type="common">Desert horned lizard</name>
    <dbReference type="NCBI Taxonomy" id="52577"/>
    <lineage>
        <taxon>Eukaryota</taxon>
        <taxon>Metazoa</taxon>
        <taxon>Chordata</taxon>
        <taxon>Craniata</taxon>
        <taxon>Vertebrata</taxon>
        <taxon>Euteleostomi</taxon>
        <taxon>Lepidosauria</taxon>
        <taxon>Squamata</taxon>
        <taxon>Bifurcata</taxon>
        <taxon>Unidentata</taxon>
        <taxon>Episquamata</taxon>
        <taxon>Toxicofera</taxon>
        <taxon>Iguania</taxon>
        <taxon>Phrynosomatidae</taxon>
        <taxon>Phrynosomatinae</taxon>
        <taxon>Phrynosoma</taxon>
    </lineage>
</organism>
<dbReference type="PANTHER" id="PTHR16520:SF3">
    <property type="entry name" value="KINETOCHORE SCAFFOLD 1"/>
    <property type="match status" value="1"/>
</dbReference>
<accession>A0ABQ7ST99</accession>
<sequence length="126" mass="14176">MLHDISLVVNRCQLLGEEIEFLNRWGGKFYLLKTEVNDTKVKFLFSSSIACSKFEVEIFLTANYPASPVAFTIQKCTGNLGQEEISVVLSSVPVGANYLRRIVKQISDNLLQCSPLTIHQQRVAVR</sequence>
<keyword evidence="2" id="KW-1185">Reference proteome</keyword>
<dbReference type="InterPro" id="IPR037388">
    <property type="entry name" value="Blinkin"/>
</dbReference>
<evidence type="ECO:0008006" key="3">
    <source>
        <dbReference type="Google" id="ProtNLM"/>
    </source>
</evidence>
<gene>
    <name evidence="1" type="ORF">JD844_021247</name>
</gene>
<evidence type="ECO:0000313" key="1">
    <source>
        <dbReference type="EMBL" id="KAH0620605.1"/>
    </source>
</evidence>
<name>A0ABQ7ST99_PHRPL</name>
<evidence type="ECO:0000313" key="2">
    <source>
        <dbReference type="Proteomes" id="UP000826234"/>
    </source>
</evidence>
<protein>
    <recommendedName>
        <fullName evidence="3">RWD domain-containing protein</fullName>
    </recommendedName>
</protein>
<proteinExistence type="predicted"/>
<dbReference type="PANTHER" id="PTHR16520">
    <property type="entry name" value="KINETOCHORE SCAFFOLD 1"/>
    <property type="match status" value="1"/>
</dbReference>
<dbReference type="Proteomes" id="UP000826234">
    <property type="component" value="Unassembled WGS sequence"/>
</dbReference>
<comment type="caution">
    <text evidence="1">The sequence shown here is derived from an EMBL/GenBank/DDBJ whole genome shotgun (WGS) entry which is preliminary data.</text>
</comment>
<dbReference type="EMBL" id="JAIPUX010003289">
    <property type="protein sequence ID" value="KAH0620605.1"/>
    <property type="molecule type" value="Genomic_DNA"/>
</dbReference>